<feature type="domain" description="GH16" evidence="11">
    <location>
        <begin position="141"/>
        <end position="505"/>
    </location>
</feature>
<dbReference type="PANTHER" id="PTHR31361">
    <property type="entry name" value="BETA-GLUCAN SYNTHESIS-ASSOCIATED PROTEIN KRE6-RELATED"/>
    <property type="match status" value="1"/>
</dbReference>
<dbReference type="GO" id="GO:0015926">
    <property type="term" value="F:glucosidase activity"/>
    <property type="evidence" value="ECO:0007669"/>
    <property type="project" value="TreeGrafter"/>
</dbReference>
<dbReference type="Proteomes" id="UP000053477">
    <property type="component" value="Unassembled WGS sequence"/>
</dbReference>
<dbReference type="GO" id="GO:0005886">
    <property type="term" value="C:plasma membrane"/>
    <property type="evidence" value="ECO:0007669"/>
    <property type="project" value="TreeGrafter"/>
</dbReference>
<dbReference type="GO" id="GO:0031505">
    <property type="term" value="P:fungal-type cell wall organization"/>
    <property type="evidence" value="ECO:0007669"/>
    <property type="project" value="UniProtKB-ARBA"/>
</dbReference>
<keyword evidence="6 10" id="KW-0472">Membrane</keyword>
<dbReference type="OrthoDB" id="412647at2759"/>
<sequence>MYRESRFSVAPSEMSSTTGHGHEKQMAPTTNTVPPYLWDSKDPDLDDPLHNPDPIRDAALDRNFSFWSSRGWMNATLLLSLGVGLIFLFAGYPIIAFLNRTTLKPPGFNLGGINGSGQVPFFSNFPSLIDADTPRDAMTKTGNDGNTYDLVFSDEFNQDGRSFYPGDDPFWEAVNLHYWATGDLEWYDPSAVTTSDGKLVITMTETPINNLNFKSGMLASWNKFCFTTGIVEVSVSLPGDGQTAGYWPAAWTMGNLGRAGYGATTEGLWPYTYDSCDVGTYPNQTDAQGNPKLVQTGGIGGQPLSFLPGQRLSSCTCPNSDHPGPSTSIGRNAPEIDIFEAQYDVFNRVPEVSQSFQVAPYNYQYKYNNASPPTTIFDNTVTTLNTYTGGVYQQAVSAVSKIDSSNFGGNGYANYGFEWWSDPKHRDQGYITWMSEDKPTWQIVPDSLEGDQTSGISNRIISEEPHYLIMNLGMSPSFQQQDFKNMKFPAAMYIDYVRVYQREGTRNIGCDPKDYPTADYINNHLNAYMNANLTTWDQAGYTFPRNSKYDGC</sequence>
<dbReference type="AlphaFoldDB" id="A0A0H2RB98"/>
<dbReference type="InterPro" id="IPR013320">
    <property type="entry name" value="ConA-like_dom_sf"/>
</dbReference>
<evidence type="ECO:0000256" key="8">
    <source>
        <dbReference type="ARBA" id="ARBA00023316"/>
    </source>
</evidence>
<dbReference type="CDD" id="cd02180">
    <property type="entry name" value="GH16_fungal_KRE6_glucanase"/>
    <property type="match status" value="1"/>
</dbReference>
<evidence type="ECO:0000256" key="10">
    <source>
        <dbReference type="SAM" id="Phobius"/>
    </source>
</evidence>
<comment type="similarity">
    <text evidence="2">Belongs to the SKN1/KRE6 family.</text>
</comment>
<evidence type="ECO:0000313" key="13">
    <source>
        <dbReference type="Proteomes" id="UP000053477"/>
    </source>
</evidence>
<dbReference type="InParanoid" id="A0A0H2RB98"/>
<dbReference type="SUPFAM" id="SSF49899">
    <property type="entry name" value="Concanavalin A-like lectins/glucanases"/>
    <property type="match status" value="1"/>
</dbReference>
<keyword evidence="7" id="KW-0325">Glycoprotein</keyword>
<dbReference type="EMBL" id="KQ086067">
    <property type="protein sequence ID" value="KLO09074.1"/>
    <property type="molecule type" value="Genomic_DNA"/>
</dbReference>
<dbReference type="Pfam" id="PF03935">
    <property type="entry name" value="SKN1_KRE6_Sbg1"/>
    <property type="match status" value="1"/>
</dbReference>
<keyword evidence="13" id="KW-1185">Reference proteome</keyword>
<organism evidence="12 13">
    <name type="scientific">Schizopora paradoxa</name>
    <dbReference type="NCBI Taxonomy" id="27342"/>
    <lineage>
        <taxon>Eukaryota</taxon>
        <taxon>Fungi</taxon>
        <taxon>Dikarya</taxon>
        <taxon>Basidiomycota</taxon>
        <taxon>Agaricomycotina</taxon>
        <taxon>Agaricomycetes</taxon>
        <taxon>Hymenochaetales</taxon>
        <taxon>Schizoporaceae</taxon>
        <taxon>Schizopora</taxon>
    </lineage>
</organism>
<feature type="region of interest" description="Disordered" evidence="9">
    <location>
        <begin position="1"/>
        <end position="44"/>
    </location>
</feature>
<accession>A0A0H2RB98</accession>
<keyword evidence="4" id="KW-0735">Signal-anchor</keyword>
<name>A0A0H2RB98_9AGAM</name>
<dbReference type="InterPro" id="IPR000757">
    <property type="entry name" value="Beta-glucanase-like"/>
</dbReference>
<feature type="transmembrane region" description="Helical" evidence="10">
    <location>
        <begin position="72"/>
        <end position="95"/>
    </location>
</feature>
<protein>
    <submittedName>
        <fullName evidence="12">Glycoside hydrolase family 16 protein</fullName>
    </submittedName>
</protein>
<evidence type="ECO:0000256" key="7">
    <source>
        <dbReference type="ARBA" id="ARBA00023180"/>
    </source>
</evidence>
<reference evidence="12 13" key="1">
    <citation type="submission" date="2015-04" db="EMBL/GenBank/DDBJ databases">
        <title>Complete genome sequence of Schizopora paradoxa KUC8140, a cosmopolitan wood degrader in East Asia.</title>
        <authorList>
            <consortium name="DOE Joint Genome Institute"/>
            <person name="Min B."/>
            <person name="Park H."/>
            <person name="Jang Y."/>
            <person name="Kim J.-J."/>
            <person name="Kim K.H."/>
            <person name="Pangilinan J."/>
            <person name="Lipzen A."/>
            <person name="Riley R."/>
            <person name="Grigoriev I.V."/>
            <person name="Spatafora J.W."/>
            <person name="Choi I.-G."/>
        </authorList>
    </citation>
    <scope>NUCLEOTIDE SEQUENCE [LARGE SCALE GENOMIC DNA]</scope>
    <source>
        <strain evidence="12 13">KUC8140</strain>
    </source>
</reference>
<keyword evidence="5 10" id="KW-1133">Transmembrane helix</keyword>
<dbReference type="GO" id="GO:0006078">
    <property type="term" value="P:(1-&gt;6)-beta-D-glucan biosynthetic process"/>
    <property type="evidence" value="ECO:0007669"/>
    <property type="project" value="TreeGrafter"/>
</dbReference>
<dbReference type="FunCoup" id="A0A0H2RB98">
    <property type="interactions" value="65"/>
</dbReference>
<evidence type="ECO:0000259" key="11">
    <source>
        <dbReference type="PROSITE" id="PS51762"/>
    </source>
</evidence>
<dbReference type="STRING" id="27342.A0A0H2RB98"/>
<dbReference type="InterPro" id="IPR005629">
    <property type="entry name" value="Skn1/Kre6/Sbg1"/>
</dbReference>
<proteinExistence type="inferred from homology"/>
<evidence type="ECO:0000256" key="4">
    <source>
        <dbReference type="ARBA" id="ARBA00022968"/>
    </source>
</evidence>
<evidence type="ECO:0000256" key="5">
    <source>
        <dbReference type="ARBA" id="ARBA00022989"/>
    </source>
</evidence>
<gene>
    <name evidence="12" type="ORF">SCHPADRAFT_916767</name>
</gene>
<evidence type="ECO:0000256" key="9">
    <source>
        <dbReference type="SAM" id="MobiDB-lite"/>
    </source>
</evidence>
<dbReference type="FunFam" id="2.60.120.200:FF:000135">
    <property type="entry name" value="Related to KRE6-glucan synthase subunit"/>
    <property type="match status" value="1"/>
</dbReference>
<dbReference type="Gene3D" id="2.60.120.200">
    <property type="match status" value="1"/>
</dbReference>
<comment type="subcellular location">
    <subcellularLocation>
        <location evidence="1">Membrane</location>
        <topology evidence="1">Single-pass type II membrane protein</topology>
    </subcellularLocation>
</comment>
<dbReference type="PROSITE" id="PS51762">
    <property type="entry name" value="GH16_2"/>
    <property type="match status" value="1"/>
</dbReference>
<dbReference type="GO" id="GO:0005789">
    <property type="term" value="C:endoplasmic reticulum membrane"/>
    <property type="evidence" value="ECO:0007669"/>
    <property type="project" value="TreeGrafter"/>
</dbReference>
<dbReference type="PANTHER" id="PTHR31361:SF1">
    <property type="entry name" value="BETA-GLUCAN SYNTHESIS-ASSOCIATED PROTEIN KRE6-RELATED"/>
    <property type="match status" value="1"/>
</dbReference>
<keyword evidence="8" id="KW-0961">Cell wall biogenesis/degradation</keyword>
<dbReference type="FunFam" id="2.60.120.200:FF:000140">
    <property type="entry name" value="Beta-glucan synthesis-associated protein"/>
    <property type="match status" value="1"/>
</dbReference>
<evidence type="ECO:0000256" key="6">
    <source>
        <dbReference type="ARBA" id="ARBA00023136"/>
    </source>
</evidence>
<evidence type="ECO:0000256" key="2">
    <source>
        <dbReference type="ARBA" id="ARBA00010962"/>
    </source>
</evidence>
<evidence type="ECO:0000256" key="3">
    <source>
        <dbReference type="ARBA" id="ARBA00022692"/>
    </source>
</evidence>
<keyword evidence="12" id="KW-0378">Hydrolase</keyword>
<evidence type="ECO:0000256" key="1">
    <source>
        <dbReference type="ARBA" id="ARBA00004606"/>
    </source>
</evidence>
<keyword evidence="3 10" id="KW-0812">Transmembrane</keyword>
<evidence type="ECO:0000313" key="12">
    <source>
        <dbReference type="EMBL" id="KLO09074.1"/>
    </source>
</evidence>